<evidence type="ECO:0000259" key="1">
    <source>
        <dbReference type="PROSITE" id="PS51444"/>
    </source>
</evidence>
<dbReference type="EMBL" id="JASJQH010006956">
    <property type="protein sequence ID" value="KAK9722182.1"/>
    <property type="molecule type" value="Genomic_DNA"/>
</dbReference>
<gene>
    <name evidence="2" type="ORF">K7432_002855</name>
</gene>
<protein>
    <recommendedName>
        <fullName evidence="1">FH2 domain-containing protein</fullName>
    </recommendedName>
</protein>
<keyword evidence="3" id="KW-1185">Reference proteome</keyword>
<dbReference type="SUPFAM" id="SSF101447">
    <property type="entry name" value="Formin homology 2 domain (FH2 domain)"/>
    <property type="match status" value="1"/>
</dbReference>
<dbReference type="PROSITE" id="PS51444">
    <property type="entry name" value="FH2"/>
    <property type="match status" value="1"/>
</dbReference>
<evidence type="ECO:0000313" key="3">
    <source>
        <dbReference type="Proteomes" id="UP001479436"/>
    </source>
</evidence>
<dbReference type="Pfam" id="PF02181">
    <property type="entry name" value="FH2"/>
    <property type="match status" value="1"/>
</dbReference>
<organism evidence="2 3">
    <name type="scientific">Basidiobolus ranarum</name>
    <dbReference type="NCBI Taxonomy" id="34480"/>
    <lineage>
        <taxon>Eukaryota</taxon>
        <taxon>Fungi</taxon>
        <taxon>Fungi incertae sedis</taxon>
        <taxon>Zoopagomycota</taxon>
        <taxon>Entomophthoromycotina</taxon>
        <taxon>Basidiobolomycetes</taxon>
        <taxon>Basidiobolales</taxon>
        <taxon>Basidiobolaceae</taxon>
        <taxon>Basidiobolus</taxon>
    </lineage>
</organism>
<dbReference type="SMART" id="SM00498">
    <property type="entry name" value="FH2"/>
    <property type="match status" value="1"/>
</dbReference>
<dbReference type="Proteomes" id="UP001479436">
    <property type="component" value="Unassembled WGS sequence"/>
</dbReference>
<dbReference type="Gene3D" id="1.20.58.2220">
    <property type="entry name" value="Formin, FH2 domain"/>
    <property type="match status" value="1"/>
</dbReference>
<dbReference type="InterPro" id="IPR051425">
    <property type="entry name" value="Formin_Homology"/>
</dbReference>
<dbReference type="InterPro" id="IPR015425">
    <property type="entry name" value="FH2_Formin"/>
</dbReference>
<sequence>MRQIFWKKLSPYQTKNTIWHKVTFEEVLLDTVELEELFSKPLSNNKSTTSNLVKSPKLNKKPLATTLLDITRANNIAIMLSRIKATYTDIYNAILGMDEVLLSIENLKAIKQHIPQKEELEMVRAYDGDPKNLGNAEKYFLEVMRLPRMSERLTCMIFKRRFELDVEELKPELKILFEAIAELKKSDRLLILLHTVLNIGNFMNGSSFRGNASGYMLDALLMLKDVRAKDGNKKGIPSLLHYLCYLLQEKNPQLLTFMEQLPHVEAAARVSVPSVVSTIEVLETGLQQVQKEVEVLTKSKISDSNDKFVPVMTEFIRSAEATVKTISEMRLKLEKDLNHMLTYFGEDPSTTKPEDFFSTIVSFSSALQKAHKENDEQRQKSMRRRQTLLKKPTTNKPLMGPKVMVQGEFDDAIRELRFGIRRKRSDRPKSTVLNDLNLLDSLIKKPLHAS</sequence>
<dbReference type="PANTHER" id="PTHR45725:SF1">
    <property type="entry name" value="DISHEVELLED ASSOCIATED ACTIVATOR OF MORPHOGENESIS, ISOFORM D"/>
    <property type="match status" value="1"/>
</dbReference>
<proteinExistence type="predicted"/>
<evidence type="ECO:0000313" key="2">
    <source>
        <dbReference type="EMBL" id="KAK9722182.1"/>
    </source>
</evidence>
<comment type="caution">
    <text evidence="2">The sequence shown here is derived from an EMBL/GenBank/DDBJ whole genome shotgun (WGS) entry which is preliminary data.</text>
</comment>
<accession>A0ABR2W7A6</accession>
<dbReference type="InterPro" id="IPR042201">
    <property type="entry name" value="FH2_Formin_sf"/>
</dbReference>
<reference evidence="2 3" key="1">
    <citation type="submission" date="2023-04" db="EMBL/GenBank/DDBJ databases">
        <title>Genome of Basidiobolus ranarum AG-B5.</title>
        <authorList>
            <person name="Stajich J.E."/>
            <person name="Carter-House D."/>
            <person name="Gryganskyi A."/>
        </authorList>
    </citation>
    <scope>NUCLEOTIDE SEQUENCE [LARGE SCALE GENOMIC DNA]</scope>
    <source>
        <strain evidence="2 3">AG-B5</strain>
    </source>
</reference>
<feature type="domain" description="FH2" evidence="1">
    <location>
        <begin position="1"/>
        <end position="393"/>
    </location>
</feature>
<dbReference type="PANTHER" id="PTHR45725">
    <property type="entry name" value="FORMIN HOMOLOGY 2 FAMILY MEMBER"/>
    <property type="match status" value="1"/>
</dbReference>
<name>A0ABR2W7A6_9FUNG</name>